<proteinExistence type="predicted"/>
<dbReference type="EMBL" id="JAOPHQ010005409">
    <property type="protein sequence ID" value="KAK0135731.1"/>
    <property type="molecule type" value="Genomic_DNA"/>
</dbReference>
<evidence type="ECO:0000259" key="1">
    <source>
        <dbReference type="Pfam" id="PF20478"/>
    </source>
</evidence>
<dbReference type="EMBL" id="JAOPHQ010004274">
    <property type="protein sequence ID" value="KAK0140015.1"/>
    <property type="molecule type" value="Genomic_DNA"/>
</dbReference>
<dbReference type="EMBL" id="JAOPHQ010004915">
    <property type="protein sequence ID" value="KAK0137267.1"/>
    <property type="molecule type" value="Genomic_DNA"/>
</dbReference>
<evidence type="ECO:0000313" key="3">
    <source>
        <dbReference type="EMBL" id="KAK0137267.1"/>
    </source>
</evidence>
<organism evidence="4 7">
    <name type="scientific">Merluccius polli</name>
    <name type="common">Benguela hake</name>
    <name type="synonym">Merluccius cadenati</name>
    <dbReference type="NCBI Taxonomy" id="89951"/>
    <lineage>
        <taxon>Eukaryota</taxon>
        <taxon>Metazoa</taxon>
        <taxon>Chordata</taxon>
        <taxon>Craniata</taxon>
        <taxon>Vertebrata</taxon>
        <taxon>Euteleostomi</taxon>
        <taxon>Actinopterygii</taxon>
        <taxon>Neopterygii</taxon>
        <taxon>Teleostei</taxon>
        <taxon>Neoteleostei</taxon>
        <taxon>Acanthomorphata</taxon>
        <taxon>Zeiogadaria</taxon>
        <taxon>Gadariae</taxon>
        <taxon>Gadiformes</taxon>
        <taxon>Gadoidei</taxon>
        <taxon>Merlucciidae</taxon>
        <taxon>Merluccius</taxon>
    </lineage>
</organism>
<feature type="domain" description="P2X purinoreceptor 7 intracellular" evidence="1">
    <location>
        <begin position="28"/>
        <end position="155"/>
    </location>
</feature>
<evidence type="ECO:0000313" key="7">
    <source>
        <dbReference type="Proteomes" id="UP001174136"/>
    </source>
</evidence>
<accession>A0AA47NWL9</accession>
<keyword evidence="7" id="KW-1185">Reference proteome</keyword>
<evidence type="ECO:0000313" key="2">
    <source>
        <dbReference type="EMBL" id="KAK0135731.1"/>
    </source>
</evidence>
<dbReference type="Proteomes" id="UP001174136">
    <property type="component" value="Unassembled WGS sequence"/>
</dbReference>
<dbReference type="Pfam" id="PF20478">
    <property type="entry name" value="P2RX7_C"/>
    <property type="match status" value="1"/>
</dbReference>
<comment type="caution">
    <text evidence="4">The sequence shown here is derived from an EMBL/GenBank/DDBJ whole genome shotgun (WGS) entry which is preliminary data.</text>
</comment>
<evidence type="ECO:0000313" key="4">
    <source>
        <dbReference type="EMBL" id="KAK0140015.1"/>
    </source>
</evidence>
<name>A0AA47NWL9_MERPO</name>
<reference evidence="4" key="1">
    <citation type="journal article" date="2023" name="Front. Mar. Sci.">
        <title>A new Merluccius polli reference genome to investigate the effects of global change in West African waters.</title>
        <authorList>
            <person name="Mateo J.L."/>
            <person name="Blanco-Fernandez C."/>
            <person name="Garcia-Vazquez E."/>
            <person name="Machado-Schiaffino G."/>
        </authorList>
    </citation>
    <scope>NUCLEOTIDE SEQUENCE</scope>
    <source>
        <strain evidence="4">C29</strain>
        <tissue evidence="4">Fin</tissue>
    </source>
</reference>
<evidence type="ECO:0000313" key="5">
    <source>
        <dbReference type="EMBL" id="KAK0143214.1"/>
    </source>
</evidence>
<evidence type="ECO:0000313" key="6">
    <source>
        <dbReference type="EMBL" id="KAK0146053.1"/>
    </source>
</evidence>
<gene>
    <name evidence="6" type="ORF">N1851_014678</name>
    <name evidence="5" type="ORF">N1851_018669</name>
    <name evidence="4" type="ORF">N1851_023061</name>
    <name evidence="3" type="ORF">N1851_026538</name>
    <name evidence="2" type="ORF">N1851_028408</name>
</gene>
<protein>
    <recommendedName>
        <fullName evidence="1">P2X purinoreceptor 7 intracellular domain-containing protein</fullName>
    </recommendedName>
</protein>
<dbReference type="PANTHER" id="PTHR36981">
    <property type="entry name" value="ZGC:195170"/>
    <property type="match status" value="1"/>
</dbReference>
<dbReference type="EMBL" id="JAOPHQ010002635">
    <property type="protein sequence ID" value="KAK0146053.1"/>
    <property type="molecule type" value="Genomic_DNA"/>
</dbReference>
<sequence>MQFCLLEGRRAGQIRKKGFSKRLISVLLARCLCGHCEAMASAVDSMCCREVDAYWALVQDLVPATDITCLTLHPGFDACCLNPFSLQVAYLNFRQEHGALHASRAEQFRYTAYRQVVRWAHGFLGREIRKAIPACIVAAIRRQYPEEGGTYRGFQWPHMGDDQ</sequence>
<dbReference type="AlphaFoldDB" id="A0AA47NWL9"/>
<dbReference type="InterPro" id="IPR046815">
    <property type="entry name" value="P2RX7_C"/>
</dbReference>
<dbReference type="EMBL" id="JAOPHQ010003427">
    <property type="protein sequence ID" value="KAK0143214.1"/>
    <property type="molecule type" value="Genomic_DNA"/>
</dbReference>
<dbReference type="PANTHER" id="PTHR36981:SF1">
    <property type="entry name" value="P2X PURINORECEPTOR 7 INTRACELLULAR DOMAIN-CONTAINING PROTEIN"/>
    <property type="match status" value="1"/>
</dbReference>